<evidence type="ECO:0000256" key="1">
    <source>
        <dbReference type="SAM" id="SignalP"/>
    </source>
</evidence>
<dbReference type="Proteomes" id="UP000030690">
    <property type="component" value="Unassembled WGS sequence"/>
</dbReference>
<dbReference type="AlphaFoldDB" id="A0A024VA20"/>
<dbReference type="EMBL" id="KI925065">
    <property type="protein sequence ID" value="ETW19422.1"/>
    <property type="molecule type" value="Genomic_DNA"/>
</dbReference>
<feature type="chain" id="PRO_5001535789" description="Chitinase, truncated" evidence="1">
    <location>
        <begin position="21"/>
        <end position="87"/>
    </location>
</feature>
<accession>A0A024VA20</accession>
<name>A0A024VA20_PLAFA</name>
<sequence>MKFYISLFLIIFSFLSGSLTIGLKGMKQKTRTLEISTNKSNGLPKLHKSLSHVQPHRNSSQIFNCKCKYVYEDGTQEGNVVEGENNY</sequence>
<feature type="signal peptide" evidence="1">
    <location>
        <begin position="1"/>
        <end position="20"/>
    </location>
</feature>
<keyword evidence="1" id="KW-0732">Signal</keyword>
<evidence type="ECO:0000313" key="3">
    <source>
        <dbReference type="Proteomes" id="UP000030690"/>
    </source>
</evidence>
<dbReference type="OrthoDB" id="376358at2759"/>
<reference evidence="2 3" key="1">
    <citation type="submission" date="2013-02" db="EMBL/GenBank/DDBJ databases">
        <title>The Genome Annotation of Plasmodium falciparum Vietnam Oak-Knoll (FVO).</title>
        <authorList>
            <consortium name="The Broad Institute Genome Sequencing Platform"/>
            <consortium name="The Broad Institute Genome Sequencing Center for Infectious Disease"/>
            <person name="Neafsey D."/>
            <person name="Hoffman S."/>
            <person name="Volkman S."/>
            <person name="Rosenthal P."/>
            <person name="Walker B."/>
            <person name="Young S.K."/>
            <person name="Zeng Q."/>
            <person name="Gargeya S."/>
            <person name="Fitzgerald M."/>
            <person name="Haas B."/>
            <person name="Abouelleil A."/>
            <person name="Allen A.W."/>
            <person name="Alvarado L."/>
            <person name="Arachchi H.M."/>
            <person name="Berlin A.M."/>
            <person name="Chapman S.B."/>
            <person name="Gainer-Dewar J."/>
            <person name="Goldberg J."/>
            <person name="Griggs A."/>
            <person name="Gujja S."/>
            <person name="Hansen M."/>
            <person name="Howarth C."/>
            <person name="Imamovic A."/>
            <person name="Ireland A."/>
            <person name="Larimer J."/>
            <person name="McCowan C."/>
            <person name="Murphy C."/>
            <person name="Pearson M."/>
            <person name="Poon T.W."/>
            <person name="Priest M."/>
            <person name="Roberts A."/>
            <person name="Saif S."/>
            <person name="Shea T."/>
            <person name="Sisk P."/>
            <person name="Sykes S."/>
            <person name="Wortman J."/>
            <person name="Nusbaum C."/>
            <person name="Birren B."/>
        </authorList>
    </citation>
    <scope>NUCLEOTIDE SEQUENCE [LARGE SCALE GENOMIC DNA]</scope>
    <source>
        <strain evidence="3">Vietnam Oak-Knoll (FVO)</strain>
    </source>
</reference>
<gene>
    <name evidence="2" type="ORF">PFFVO_01599</name>
</gene>
<proteinExistence type="predicted"/>
<evidence type="ECO:0000313" key="2">
    <source>
        <dbReference type="EMBL" id="ETW19422.1"/>
    </source>
</evidence>
<reference evidence="2 3" key="2">
    <citation type="submission" date="2013-02" db="EMBL/GenBank/DDBJ databases">
        <title>The Genome Sequence of Plasmodium falciparum Vietnam Oak-Knoll (FVO).</title>
        <authorList>
            <consortium name="The Broad Institute Genome Sequencing Platform"/>
            <consortium name="The Broad Institute Genome Sequencing Center for Infectious Disease"/>
            <person name="Neafsey D."/>
            <person name="Cheeseman I."/>
            <person name="Volkman S."/>
            <person name="Adams J."/>
            <person name="Walker B."/>
            <person name="Young S.K."/>
            <person name="Zeng Q."/>
            <person name="Gargeya S."/>
            <person name="Fitzgerald M."/>
            <person name="Haas B."/>
            <person name="Abouelleil A."/>
            <person name="Alvarado L."/>
            <person name="Arachchi H.M."/>
            <person name="Berlin A.M."/>
            <person name="Chapman S.B."/>
            <person name="Dewar J."/>
            <person name="Goldberg J."/>
            <person name="Griggs A."/>
            <person name="Gujja S."/>
            <person name="Hansen M."/>
            <person name="Howarth C."/>
            <person name="Imamovic A."/>
            <person name="Larimer J."/>
            <person name="McCowan C."/>
            <person name="Murphy C."/>
            <person name="Neiman D."/>
            <person name="Pearson M."/>
            <person name="Priest M."/>
            <person name="Roberts A."/>
            <person name="Saif S."/>
            <person name="Shea T."/>
            <person name="Sisk P."/>
            <person name="Sykes S."/>
            <person name="Wortman J."/>
            <person name="Nusbaum C."/>
            <person name="Birren B."/>
        </authorList>
    </citation>
    <scope>NUCLEOTIDE SEQUENCE [LARGE SCALE GENOMIC DNA]</scope>
    <source>
        <strain evidence="3">Vietnam Oak-Knoll (FVO)</strain>
    </source>
</reference>
<organism evidence="2 3">
    <name type="scientific">Plasmodium falciparum Vietnam Oak-Knoll</name>
    <name type="common">FVO</name>
    <dbReference type="NCBI Taxonomy" id="1036723"/>
    <lineage>
        <taxon>Eukaryota</taxon>
        <taxon>Sar</taxon>
        <taxon>Alveolata</taxon>
        <taxon>Apicomplexa</taxon>
        <taxon>Aconoidasida</taxon>
        <taxon>Haemosporida</taxon>
        <taxon>Plasmodiidae</taxon>
        <taxon>Plasmodium</taxon>
        <taxon>Plasmodium (Laverania)</taxon>
    </lineage>
</organism>
<protein>
    <recommendedName>
        <fullName evidence="4">Chitinase, truncated</fullName>
    </recommendedName>
</protein>
<evidence type="ECO:0008006" key="4">
    <source>
        <dbReference type="Google" id="ProtNLM"/>
    </source>
</evidence>